<reference evidence="1" key="3">
    <citation type="submission" date="2011-03" db="EMBL/GenBank/DDBJ databases">
        <title>Annotation of Magnaporthe poae ATCC 64411.</title>
        <authorList>
            <person name="Ma L.-J."/>
            <person name="Dead R."/>
            <person name="Young S.K."/>
            <person name="Zeng Q."/>
            <person name="Gargeya S."/>
            <person name="Fitzgerald M."/>
            <person name="Haas B."/>
            <person name="Abouelleil A."/>
            <person name="Alvarado L."/>
            <person name="Arachchi H.M."/>
            <person name="Berlin A."/>
            <person name="Brown A."/>
            <person name="Chapman S.B."/>
            <person name="Chen Z."/>
            <person name="Dunbar C."/>
            <person name="Freedman E."/>
            <person name="Gearin G."/>
            <person name="Gellesch M."/>
            <person name="Goldberg J."/>
            <person name="Griggs A."/>
            <person name="Gujja S."/>
            <person name="Heiman D."/>
            <person name="Howarth C."/>
            <person name="Larson L."/>
            <person name="Lui A."/>
            <person name="MacDonald P.J.P."/>
            <person name="Mehta T."/>
            <person name="Montmayeur A."/>
            <person name="Murphy C."/>
            <person name="Neiman D."/>
            <person name="Pearson M."/>
            <person name="Priest M."/>
            <person name="Roberts A."/>
            <person name="Saif S."/>
            <person name="Shea T."/>
            <person name="Shenoy N."/>
            <person name="Sisk P."/>
            <person name="Stolte C."/>
            <person name="Sykes S."/>
            <person name="Yandava C."/>
            <person name="Wortman J."/>
            <person name="Nusbaum C."/>
            <person name="Birren B."/>
        </authorList>
    </citation>
    <scope>NUCLEOTIDE SEQUENCE</scope>
    <source>
        <strain evidence="1">ATCC 64411</strain>
    </source>
</reference>
<accession>A0A0C4EBZ7</accession>
<dbReference type="Proteomes" id="UP000011715">
    <property type="component" value="Unassembled WGS sequence"/>
</dbReference>
<proteinExistence type="predicted"/>
<dbReference type="eggNOG" id="ENOG502RN6E">
    <property type="taxonomic scope" value="Eukaryota"/>
</dbReference>
<gene>
    <name evidence="1" type="ORF">MAPG_10209</name>
</gene>
<dbReference type="EMBL" id="ADBL01002625">
    <property type="status" value="NOT_ANNOTATED_CDS"/>
    <property type="molecule type" value="Genomic_DNA"/>
</dbReference>
<dbReference type="OrthoDB" id="10526270at2759"/>
<reference evidence="2" key="5">
    <citation type="submission" date="2015-06" db="UniProtKB">
        <authorList>
            <consortium name="EnsemblFungi"/>
        </authorList>
    </citation>
    <scope>IDENTIFICATION</scope>
    <source>
        <strain evidence="2">ATCC 64411</strain>
    </source>
</reference>
<organism evidence="2 3">
    <name type="scientific">Magnaporthiopsis poae (strain ATCC 64411 / 73-15)</name>
    <name type="common">Kentucky bluegrass fungus</name>
    <name type="synonym">Magnaporthe poae</name>
    <dbReference type="NCBI Taxonomy" id="644358"/>
    <lineage>
        <taxon>Eukaryota</taxon>
        <taxon>Fungi</taxon>
        <taxon>Dikarya</taxon>
        <taxon>Ascomycota</taxon>
        <taxon>Pezizomycotina</taxon>
        <taxon>Sordariomycetes</taxon>
        <taxon>Sordariomycetidae</taxon>
        <taxon>Magnaporthales</taxon>
        <taxon>Magnaporthaceae</taxon>
        <taxon>Magnaporthiopsis</taxon>
    </lineage>
</organism>
<reference evidence="1" key="2">
    <citation type="submission" date="2010-05" db="EMBL/GenBank/DDBJ databases">
        <title>The Genome Sequence of Magnaporthe poae strain ATCC 64411.</title>
        <authorList>
            <consortium name="The Broad Institute Genome Sequencing Platform"/>
            <consortium name="Broad Institute Genome Sequencing Center for Infectious Disease"/>
            <person name="Ma L.-J."/>
            <person name="Dead R."/>
            <person name="Young S."/>
            <person name="Zeng Q."/>
            <person name="Koehrsen M."/>
            <person name="Alvarado L."/>
            <person name="Berlin A."/>
            <person name="Chapman S.B."/>
            <person name="Chen Z."/>
            <person name="Freedman E."/>
            <person name="Gellesch M."/>
            <person name="Goldberg J."/>
            <person name="Griggs A."/>
            <person name="Gujja S."/>
            <person name="Heilman E.R."/>
            <person name="Heiman D."/>
            <person name="Hepburn T."/>
            <person name="Howarth C."/>
            <person name="Jen D."/>
            <person name="Larson L."/>
            <person name="Mehta T."/>
            <person name="Neiman D."/>
            <person name="Pearson M."/>
            <person name="Roberts A."/>
            <person name="Saif S."/>
            <person name="Shea T."/>
            <person name="Shenoy N."/>
            <person name="Sisk P."/>
            <person name="Stolte C."/>
            <person name="Sykes S."/>
            <person name="Walk T."/>
            <person name="White J."/>
            <person name="Yandava C."/>
            <person name="Haas B."/>
            <person name="Nusbaum C."/>
            <person name="Birren B."/>
        </authorList>
    </citation>
    <scope>NUCLEOTIDE SEQUENCE</scope>
    <source>
        <strain evidence="1">ATCC 64411</strain>
    </source>
</reference>
<dbReference type="VEuPathDB" id="FungiDB:MAPG_10209"/>
<dbReference type="EnsemblFungi" id="MAPG_10209T0">
    <property type="protein sequence ID" value="MAPG_10209T0"/>
    <property type="gene ID" value="MAPG_10209"/>
</dbReference>
<keyword evidence="3" id="KW-1185">Reference proteome</keyword>
<reference evidence="2" key="4">
    <citation type="journal article" date="2015" name="G3 (Bethesda)">
        <title>Genome sequences of three phytopathogenic species of the Magnaporthaceae family of fungi.</title>
        <authorList>
            <person name="Okagaki L.H."/>
            <person name="Nunes C.C."/>
            <person name="Sailsbery J."/>
            <person name="Clay B."/>
            <person name="Brown D."/>
            <person name="John T."/>
            <person name="Oh Y."/>
            <person name="Young N."/>
            <person name="Fitzgerald M."/>
            <person name="Haas B.J."/>
            <person name="Zeng Q."/>
            <person name="Young S."/>
            <person name="Adiconis X."/>
            <person name="Fan L."/>
            <person name="Levin J.Z."/>
            <person name="Mitchell T.K."/>
            <person name="Okubara P.A."/>
            <person name="Farman M.L."/>
            <person name="Kohn L.M."/>
            <person name="Birren B."/>
            <person name="Ma L.-J."/>
            <person name="Dean R.A."/>
        </authorList>
    </citation>
    <scope>NUCLEOTIDE SEQUENCE</scope>
    <source>
        <strain evidence="2">ATCC 64411 / 73-15</strain>
    </source>
</reference>
<protein>
    <submittedName>
        <fullName evidence="1 2">Uncharacterized protein</fullName>
    </submittedName>
</protein>
<dbReference type="AlphaFoldDB" id="A0A0C4EBZ7"/>
<evidence type="ECO:0000313" key="3">
    <source>
        <dbReference type="Proteomes" id="UP000011715"/>
    </source>
</evidence>
<reference evidence="3" key="1">
    <citation type="submission" date="2010-05" db="EMBL/GenBank/DDBJ databases">
        <title>The genome sequence of Magnaporthe poae strain ATCC 64411.</title>
        <authorList>
            <person name="Ma L.-J."/>
            <person name="Dead R."/>
            <person name="Young S."/>
            <person name="Zeng Q."/>
            <person name="Koehrsen M."/>
            <person name="Alvarado L."/>
            <person name="Berlin A."/>
            <person name="Chapman S.B."/>
            <person name="Chen Z."/>
            <person name="Freedman E."/>
            <person name="Gellesch M."/>
            <person name="Goldberg J."/>
            <person name="Griggs A."/>
            <person name="Gujja S."/>
            <person name="Heilman E.R."/>
            <person name="Heiman D."/>
            <person name="Hepburn T."/>
            <person name="Howarth C."/>
            <person name="Jen D."/>
            <person name="Larson L."/>
            <person name="Mehta T."/>
            <person name="Neiman D."/>
            <person name="Pearson M."/>
            <person name="Roberts A."/>
            <person name="Saif S."/>
            <person name="Shea T."/>
            <person name="Shenoy N."/>
            <person name="Sisk P."/>
            <person name="Stolte C."/>
            <person name="Sykes S."/>
            <person name="Walk T."/>
            <person name="White J."/>
            <person name="Yandava C."/>
            <person name="Haas B."/>
            <person name="Nusbaum C."/>
            <person name="Birren B."/>
        </authorList>
    </citation>
    <scope>NUCLEOTIDE SEQUENCE [LARGE SCALE GENOMIC DNA]</scope>
    <source>
        <strain evidence="3">ATCC 64411 / 73-15</strain>
    </source>
</reference>
<name>A0A0C4EBZ7_MAGP6</name>
<dbReference type="EMBL" id="GL876977">
    <property type="protein sequence ID" value="KLU91691.1"/>
    <property type="molecule type" value="Genomic_DNA"/>
</dbReference>
<evidence type="ECO:0000313" key="2">
    <source>
        <dbReference type="EnsemblFungi" id="MAPG_10209T0"/>
    </source>
</evidence>
<evidence type="ECO:0000313" key="1">
    <source>
        <dbReference type="EMBL" id="KLU91691.1"/>
    </source>
</evidence>
<sequence length="273" mass="30882">MDNEYTSSPAVLALVDRVIDSYRGLPTRSSIVFYDHAAREPIQRRSYRLELRCGLVLDHRFDFAAKSTKARSVTFFPAGWLRLRDNVNFNFNFNVNVNNTRGNGMTLLLRAELDIHYANAHDINAGSKDDGDGRCPLKLWVHDPAVVAAYPPRGQQLLQQQQETTAMTTTTTTQVEVKREQLDGSFAELLARMDLWACMPTETKKMPVWRLEGILMSFVLFMHPCVASVRAVVNDSTIRDAGKFNHDWGRPDETVVDSLEWLQSALASLPILP</sequence>